<dbReference type="AlphaFoldDB" id="A0A6I3JG18"/>
<feature type="compositionally biased region" description="Basic and acidic residues" evidence="4">
    <location>
        <begin position="17"/>
        <end position="29"/>
    </location>
</feature>
<protein>
    <submittedName>
        <fullName evidence="7">Cyclic nucleotide-binding domain-containing protein</fullName>
    </submittedName>
</protein>
<feature type="compositionally biased region" description="Low complexity" evidence="4">
    <location>
        <begin position="136"/>
        <end position="160"/>
    </location>
</feature>
<dbReference type="PANTHER" id="PTHR24567:SF74">
    <property type="entry name" value="HTH-TYPE TRANSCRIPTIONAL REGULATOR ARCR"/>
    <property type="match status" value="1"/>
</dbReference>
<dbReference type="SUPFAM" id="SSF46785">
    <property type="entry name" value="Winged helix' DNA-binding domain"/>
    <property type="match status" value="1"/>
</dbReference>
<dbReference type="GO" id="GO:0005829">
    <property type="term" value="C:cytosol"/>
    <property type="evidence" value="ECO:0007669"/>
    <property type="project" value="TreeGrafter"/>
</dbReference>
<feature type="domain" description="HTH crp-type" evidence="6">
    <location>
        <begin position="325"/>
        <end position="396"/>
    </location>
</feature>
<dbReference type="InterPro" id="IPR050397">
    <property type="entry name" value="Env_Response_Regulators"/>
</dbReference>
<evidence type="ECO:0000256" key="1">
    <source>
        <dbReference type="ARBA" id="ARBA00023015"/>
    </source>
</evidence>
<dbReference type="InterPro" id="IPR012318">
    <property type="entry name" value="HTH_CRP"/>
</dbReference>
<dbReference type="InterPro" id="IPR000595">
    <property type="entry name" value="cNMP-bd_dom"/>
</dbReference>
<evidence type="ECO:0000256" key="4">
    <source>
        <dbReference type="SAM" id="MobiDB-lite"/>
    </source>
</evidence>
<dbReference type="Gene3D" id="2.60.120.10">
    <property type="entry name" value="Jelly Rolls"/>
    <property type="match status" value="1"/>
</dbReference>
<evidence type="ECO:0000256" key="2">
    <source>
        <dbReference type="ARBA" id="ARBA00023125"/>
    </source>
</evidence>
<keyword evidence="2" id="KW-0238">DNA-binding</keyword>
<keyword evidence="8" id="KW-1185">Reference proteome</keyword>
<evidence type="ECO:0000256" key="3">
    <source>
        <dbReference type="ARBA" id="ARBA00023163"/>
    </source>
</evidence>
<dbReference type="GO" id="GO:0003700">
    <property type="term" value="F:DNA-binding transcription factor activity"/>
    <property type="evidence" value="ECO:0007669"/>
    <property type="project" value="TreeGrafter"/>
</dbReference>
<feature type="region of interest" description="Disordered" evidence="4">
    <location>
        <begin position="109"/>
        <end position="168"/>
    </location>
</feature>
<comment type="caution">
    <text evidence="7">The sequence shown here is derived from an EMBL/GenBank/DDBJ whole genome shotgun (WGS) entry which is preliminary data.</text>
</comment>
<dbReference type="InterPro" id="IPR036390">
    <property type="entry name" value="WH_DNA-bd_sf"/>
</dbReference>
<dbReference type="SMART" id="SM00419">
    <property type="entry name" value="HTH_CRP"/>
    <property type="match status" value="1"/>
</dbReference>
<gene>
    <name evidence="7" type="ORF">GGQ22_18220</name>
</gene>
<dbReference type="GO" id="GO:0003677">
    <property type="term" value="F:DNA binding"/>
    <property type="evidence" value="ECO:0007669"/>
    <property type="project" value="UniProtKB-KW"/>
</dbReference>
<evidence type="ECO:0000259" key="5">
    <source>
        <dbReference type="PROSITE" id="PS50042"/>
    </source>
</evidence>
<evidence type="ECO:0000259" key="6">
    <source>
        <dbReference type="PROSITE" id="PS51063"/>
    </source>
</evidence>
<name>A0A6I3JG18_9ACTN</name>
<dbReference type="CDD" id="cd00038">
    <property type="entry name" value="CAP_ED"/>
    <property type="match status" value="1"/>
</dbReference>
<sequence length="398" mass="42040">MVGHTVGHMVLRPAGRGGEHADRAGQEQRRQRRRERRAGPAPAAHPSRTESTTRRKVRRAVRSPTRAATGAATALTANVAAVKAPTAPGPPARLAHTAAVVTKPASAITEHVSASSSRASDRLRPTVRNDSNQTIAPTPRSPTALPPLSASRAAGSSPSGLDQQRCRPADTTGACFTARVDWPLLGSLSETERRAVMAATATRRWPRGDFLFHEDDPADTMHLVVSGHLAVRTFTAEGGAALLNVLGPGDVIGELSLLPGSLLPGAAGTRSASVVCLDPVVTQVLTATTFAEICDAHPGVERWLAGLLARRVRELSARVRDLMHVSIEERVRSGLRDLASRFADQGGARPVVPLTQDQVAEFVGATRPTVNLVLQQLAAEGVVRLGRGRLDVIDAEAL</sequence>
<dbReference type="Proteomes" id="UP000433406">
    <property type="component" value="Unassembled WGS sequence"/>
</dbReference>
<dbReference type="SUPFAM" id="SSF51206">
    <property type="entry name" value="cAMP-binding domain-like"/>
    <property type="match status" value="1"/>
</dbReference>
<dbReference type="InterPro" id="IPR018490">
    <property type="entry name" value="cNMP-bd_dom_sf"/>
</dbReference>
<dbReference type="SMART" id="SM00100">
    <property type="entry name" value="cNMP"/>
    <property type="match status" value="1"/>
</dbReference>
<dbReference type="PROSITE" id="PS51063">
    <property type="entry name" value="HTH_CRP_2"/>
    <property type="match status" value="1"/>
</dbReference>
<dbReference type="InterPro" id="IPR014710">
    <property type="entry name" value="RmlC-like_jellyroll"/>
</dbReference>
<reference evidence="7 8" key="1">
    <citation type="submission" date="2019-10" db="EMBL/GenBank/DDBJ databases">
        <title>Nocardioides novel species isolated from the excrement of Marmot.</title>
        <authorList>
            <person name="Zhang G."/>
        </authorList>
    </citation>
    <scope>NUCLEOTIDE SEQUENCE [LARGE SCALE GENOMIC DNA]</scope>
    <source>
        <strain evidence="8">zg-579</strain>
    </source>
</reference>
<feature type="region of interest" description="Disordered" evidence="4">
    <location>
        <begin position="1"/>
        <end position="72"/>
    </location>
</feature>
<evidence type="ECO:0000313" key="7">
    <source>
        <dbReference type="EMBL" id="MTB97012.1"/>
    </source>
</evidence>
<dbReference type="Pfam" id="PF00027">
    <property type="entry name" value="cNMP_binding"/>
    <property type="match status" value="1"/>
</dbReference>
<proteinExistence type="predicted"/>
<feature type="domain" description="Cyclic nucleotide-binding" evidence="5">
    <location>
        <begin position="184"/>
        <end position="293"/>
    </location>
</feature>
<dbReference type="PROSITE" id="PS50042">
    <property type="entry name" value="CNMP_BINDING_3"/>
    <property type="match status" value="1"/>
</dbReference>
<organism evidence="7 8">
    <name type="scientific">Nocardioides marmotae</name>
    <dbReference type="NCBI Taxonomy" id="2663857"/>
    <lineage>
        <taxon>Bacteria</taxon>
        <taxon>Bacillati</taxon>
        <taxon>Actinomycetota</taxon>
        <taxon>Actinomycetes</taxon>
        <taxon>Propionibacteriales</taxon>
        <taxon>Nocardioidaceae</taxon>
        <taxon>Nocardioides</taxon>
    </lineage>
</organism>
<dbReference type="EMBL" id="WLCI01000019">
    <property type="protein sequence ID" value="MTB97012.1"/>
    <property type="molecule type" value="Genomic_DNA"/>
</dbReference>
<accession>A0A6I3JG18</accession>
<dbReference type="PANTHER" id="PTHR24567">
    <property type="entry name" value="CRP FAMILY TRANSCRIPTIONAL REGULATORY PROTEIN"/>
    <property type="match status" value="1"/>
</dbReference>
<dbReference type="Pfam" id="PF13545">
    <property type="entry name" value="HTH_Crp_2"/>
    <property type="match status" value="1"/>
</dbReference>
<keyword evidence="1" id="KW-0805">Transcription regulation</keyword>
<keyword evidence="3" id="KW-0804">Transcription</keyword>
<evidence type="ECO:0000313" key="8">
    <source>
        <dbReference type="Proteomes" id="UP000433406"/>
    </source>
</evidence>